<evidence type="ECO:0000259" key="5">
    <source>
        <dbReference type="PROSITE" id="PS51526"/>
    </source>
</evidence>
<dbReference type="InterPro" id="IPR016024">
    <property type="entry name" value="ARM-type_fold"/>
</dbReference>
<dbReference type="PANTHER" id="PTHR22970">
    <property type="entry name" value="AT-RICH INTERACTIVE DOMAIN-CONTAINING PROTEIN 2"/>
    <property type="match status" value="1"/>
</dbReference>
<dbReference type="InterPro" id="IPR003150">
    <property type="entry name" value="DNA-bd_RFX"/>
</dbReference>
<reference evidence="6 7" key="1">
    <citation type="submission" date="2024-03" db="EMBL/GenBank/DDBJ databases">
        <title>Genome-scale model development and genomic sequencing of the oleaginous clade Lipomyces.</title>
        <authorList>
            <consortium name="Lawrence Berkeley National Laboratory"/>
            <person name="Czajka J.J."/>
            <person name="Han Y."/>
            <person name="Kim J."/>
            <person name="Mondo S.J."/>
            <person name="Hofstad B.A."/>
            <person name="Robles A."/>
            <person name="Haridas S."/>
            <person name="Riley R."/>
            <person name="LaButti K."/>
            <person name="Pangilinan J."/>
            <person name="Andreopoulos W."/>
            <person name="Lipzen A."/>
            <person name="Yan J."/>
            <person name="Wang M."/>
            <person name="Ng V."/>
            <person name="Grigoriev I.V."/>
            <person name="Spatafora J.W."/>
            <person name="Magnuson J.K."/>
            <person name="Baker S.E."/>
            <person name="Pomraning K.R."/>
        </authorList>
    </citation>
    <scope>NUCLEOTIDE SEQUENCE [LARGE SCALE GENOMIC DNA]</scope>
    <source>
        <strain evidence="6 7">Phaff 52-87</strain>
    </source>
</reference>
<keyword evidence="1" id="KW-0156">Chromatin regulator</keyword>
<feature type="domain" description="RFX-type winged-helix" evidence="5">
    <location>
        <begin position="306"/>
        <end position="385"/>
    </location>
</feature>
<proteinExistence type="predicted"/>
<keyword evidence="2" id="KW-0805">Transcription regulation</keyword>
<dbReference type="Gene3D" id="1.25.10.10">
    <property type="entry name" value="Leucine-rich Repeat Variant"/>
    <property type="match status" value="1"/>
</dbReference>
<evidence type="ECO:0000313" key="7">
    <source>
        <dbReference type="Proteomes" id="UP001498771"/>
    </source>
</evidence>
<dbReference type="EMBL" id="JBBJBU010000003">
    <property type="protein sequence ID" value="KAK7206125.1"/>
    <property type="molecule type" value="Genomic_DNA"/>
</dbReference>
<dbReference type="InterPro" id="IPR052406">
    <property type="entry name" value="Chromatin_Remodeling_Comp"/>
</dbReference>
<accession>A0ABR1F8F5</accession>
<dbReference type="PROSITE" id="PS51526">
    <property type="entry name" value="RFX_DBD"/>
    <property type="match status" value="1"/>
</dbReference>
<evidence type="ECO:0000256" key="2">
    <source>
        <dbReference type="ARBA" id="ARBA00023015"/>
    </source>
</evidence>
<name>A0ABR1F8F5_9ASCO</name>
<evidence type="ECO:0000256" key="1">
    <source>
        <dbReference type="ARBA" id="ARBA00022853"/>
    </source>
</evidence>
<evidence type="ECO:0000256" key="3">
    <source>
        <dbReference type="ARBA" id="ARBA00023163"/>
    </source>
</evidence>
<keyword evidence="4" id="KW-0539">Nucleus</keyword>
<sequence>MAMSMNRVVLAIRSNLPDEMDWALQTLVRMSFETPDDLHLERFPNLGPALLEKLNSIDQFPNFRELMQDGNDDEDLGVGVGSVTPERKLLDKILEAALVLRNAAINPENARYLSRHRVCQAALVKCLLLPDRPCFVELRQYSLDISESVALFMQPSSSQDPLFKVLLPYLKSDDRGVLIAAMRSVARLVISVEANLLQAIDPAIISRICALILLDDEPLLSVCLDFLYQYTSSSDNVELIADTVDWREPIQQLVRLLLYQAREWRPVDPTVPQVAYTENKPPPLGPPELPQSLISELLLFSEPERATQWMRVCFEEDPDGDVTQIALWKAYESRFEEFVAQGKKLLPAADFIKNVTMAFRNAAAMVVTLPGGQQKFIIKGIRPREVPLSLKGELFISCQWDMGGNTRCSGSYPSVQDLFLHILAVHVPPPRGAAKPEIYYCKWLNCTKFDPEGCTDRRKVAAHITTHIPDPQDNKPKPFRDRLNPSAAAGHVTSLDAINSQKLVFVNKLTVVDEKGEATGIPLTSVLILRNIARSDTGKKYLKGYIQELLGVAAVNVPLRSYLSDLLDHIVEKQRGAIV</sequence>
<evidence type="ECO:0000313" key="6">
    <source>
        <dbReference type="EMBL" id="KAK7206125.1"/>
    </source>
</evidence>
<keyword evidence="7" id="KW-1185">Reference proteome</keyword>
<evidence type="ECO:0000256" key="4">
    <source>
        <dbReference type="ARBA" id="ARBA00023242"/>
    </source>
</evidence>
<dbReference type="RefSeq" id="XP_064769158.1">
    <property type="nucleotide sequence ID" value="XM_064910792.1"/>
</dbReference>
<dbReference type="PANTHER" id="PTHR22970:SF14">
    <property type="entry name" value="AT-RICH INTERACTIVE DOMAIN-CONTAINING PROTEIN 2"/>
    <property type="match status" value="1"/>
</dbReference>
<organism evidence="6 7">
    <name type="scientific">Myxozyma melibiosi</name>
    <dbReference type="NCBI Taxonomy" id="54550"/>
    <lineage>
        <taxon>Eukaryota</taxon>
        <taxon>Fungi</taxon>
        <taxon>Dikarya</taxon>
        <taxon>Ascomycota</taxon>
        <taxon>Saccharomycotina</taxon>
        <taxon>Lipomycetes</taxon>
        <taxon>Lipomycetales</taxon>
        <taxon>Lipomycetaceae</taxon>
        <taxon>Myxozyma</taxon>
    </lineage>
</organism>
<protein>
    <recommendedName>
        <fullName evidence="5">RFX-type winged-helix domain-containing protein</fullName>
    </recommendedName>
</protein>
<dbReference type="Proteomes" id="UP001498771">
    <property type="component" value="Unassembled WGS sequence"/>
</dbReference>
<dbReference type="SUPFAM" id="SSF48371">
    <property type="entry name" value="ARM repeat"/>
    <property type="match status" value="1"/>
</dbReference>
<gene>
    <name evidence="6" type="ORF">BZA70DRAFT_255873</name>
</gene>
<dbReference type="GeneID" id="90036304"/>
<dbReference type="InterPro" id="IPR011989">
    <property type="entry name" value="ARM-like"/>
</dbReference>
<comment type="caution">
    <text evidence="6">The sequence shown here is derived from an EMBL/GenBank/DDBJ whole genome shotgun (WGS) entry which is preliminary data.</text>
</comment>
<keyword evidence="3" id="KW-0804">Transcription</keyword>